<evidence type="ECO:0000313" key="9">
    <source>
        <dbReference type="EMBL" id="GAA4683804.1"/>
    </source>
</evidence>
<comment type="caution">
    <text evidence="9">The sequence shown here is derived from an EMBL/GenBank/DDBJ whole genome shotgun (WGS) entry which is preliminary data.</text>
</comment>
<keyword evidence="5 8" id="KW-1133">Transmembrane helix</keyword>
<evidence type="ECO:0000313" key="10">
    <source>
        <dbReference type="Proteomes" id="UP001500621"/>
    </source>
</evidence>
<keyword evidence="6 8" id="KW-0472">Membrane</keyword>
<evidence type="ECO:0000256" key="7">
    <source>
        <dbReference type="ARBA" id="ARBA00043987"/>
    </source>
</evidence>
<dbReference type="NCBIfam" id="NF038066">
    <property type="entry name" value="MptB"/>
    <property type="match status" value="1"/>
</dbReference>
<gene>
    <name evidence="9" type="primary">mptB</name>
    <name evidence="9" type="ORF">GCM10023226_21290</name>
</gene>
<comment type="subcellular location">
    <subcellularLocation>
        <location evidence="1">Membrane</location>
        <topology evidence="1">Multi-pass membrane protein</topology>
    </subcellularLocation>
</comment>
<protein>
    <submittedName>
        <fullName evidence="9">Polyprenol phosphomannose-dependent alpha 1,6 mannosyltransferase MptB</fullName>
    </submittedName>
</protein>
<keyword evidence="4 8" id="KW-0812">Transmembrane</keyword>
<dbReference type="EMBL" id="BAABIM010000002">
    <property type="protein sequence ID" value="GAA4683804.1"/>
    <property type="molecule type" value="Genomic_DNA"/>
</dbReference>
<dbReference type="Pfam" id="PF26314">
    <property type="entry name" value="MptA_B_family"/>
    <property type="match status" value="1"/>
</dbReference>
<keyword evidence="2 9" id="KW-0328">Glycosyltransferase</keyword>
<evidence type="ECO:0000256" key="1">
    <source>
        <dbReference type="ARBA" id="ARBA00004141"/>
    </source>
</evidence>
<evidence type="ECO:0000256" key="5">
    <source>
        <dbReference type="ARBA" id="ARBA00022989"/>
    </source>
</evidence>
<feature type="transmembrane region" description="Helical" evidence="8">
    <location>
        <begin position="49"/>
        <end position="74"/>
    </location>
</feature>
<feature type="transmembrane region" description="Helical" evidence="8">
    <location>
        <begin position="387"/>
        <end position="409"/>
    </location>
</feature>
<evidence type="ECO:0000256" key="3">
    <source>
        <dbReference type="ARBA" id="ARBA00022679"/>
    </source>
</evidence>
<evidence type="ECO:0000256" key="2">
    <source>
        <dbReference type="ARBA" id="ARBA00022676"/>
    </source>
</evidence>
<proteinExistence type="inferred from homology"/>
<dbReference type="InterPro" id="IPR049829">
    <property type="entry name" value="MptA/B-like"/>
</dbReference>
<feature type="transmembrane region" description="Helical" evidence="8">
    <location>
        <begin position="172"/>
        <end position="193"/>
    </location>
</feature>
<comment type="similarity">
    <text evidence="7">Belongs to the MptA/B family.</text>
</comment>
<dbReference type="RefSeq" id="WP_345265558.1">
    <property type="nucleotide sequence ID" value="NZ_BAABIM010000002.1"/>
</dbReference>
<feature type="transmembrane region" description="Helical" evidence="8">
    <location>
        <begin position="289"/>
        <end position="309"/>
    </location>
</feature>
<dbReference type="GO" id="GO:0016757">
    <property type="term" value="F:glycosyltransferase activity"/>
    <property type="evidence" value="ECO:0007669"/>
    <property type="project" value="UniProtKB-KW"/>
</dbReference>
<keyword evidence="3" id="KW-0808">Transferase</keyword>
<feature type="transmembrane region" description="Helical" evidence="8">
    <location>
        <begin position="259"/>
        <end position="283"/>
    </location>
</feature>
<feature type="transmembrane region" description="Helical" evidence="8">
    <location>
        <begin position="86"/>
        <end position="106"/>
    </location>
</feature>
<name>A0ABP8W945_9ACTN</name>
<keyword evidence="10" id="KW-1185">Reference proteome</keyword>
<feature type="transmembrane region" description="Helical" evidence="8">
    <location>
        <begin position="205"/>
        <end position="223"/>
    </location>
</feature>
<reference evidence="10" key="1">
    <citation type="journal article" date="2019" name="Int. J. Syst. Evol. Microbiol.">
        <title>The Global Catalogue of Microorganisms (GCM) 10K type strain sequencing project: providing services to taxonomists for standard genome sequencing and annotation.</title>
        <authorList>
            <consortium name="The Broad Institute Genomics Platform"/>
            <consortium name="The Broad Institute Genome Sequencing Center for Infectious Disease"/>
            <person name="Wu L."/>
            <person name="Ma J."/>
        </authorList>
    </citation>
    <scope>NUCLEOTIDE SEQUENCE [LARGE SCALE GENOMIC DNA]</scope>
    <source>
        <strain evidence="10">JCM 18127</strain>
    </source>
</reference>
<dbReference type="Proteomes" id="UP001500621">
    <property type="component" value="Unassembled WGS sequence"/>
</dbReference>
<evidence type="ECO:0000256" key="8">
    <source>
        <dbReference type="SAM" id="Phobius"/>
    </source>
</evidence>
<evidence type="ECO:0000256" key="6">
    <source>
        <dbReference type="ARBA" id="ARBA00023136"/>
    </source>
</evidence>
<sequence>MVNRVLLRGFLAGVLVLLGGLVVSALPRSSHPMRSSVLVALRDAEAGRMLGLAVVLLGLGLLAGQWLALCRHVAQVPAEDRDDALALVRHAAVVWSAPLLLAPPLFSRDGWSYAAQGMLAHLGLSPYDHGPGVLSGPILQAVDPRWRETPAPYGPVSLFFGDVVAGTTGNPWMLVVAHRSLALVGLALLAWALPRLARHTGANPALASALVLLSPLMLAHGVGGLHNDLLMVGLMAVALVVGLERSWMAGCLLGGLAAAVKLPGGLVCLAIVLASLPAAAGLAERVRRLGAGAVLAVAALLGTGLVTGLGSGWVHGLTVPGTVVTPLSPVPMLGGALDWTAGRLLDLAPATFLDLARLLGMVATVVVLGAVALRWRSGDAAEAVRELALVTGVTVVLGPVVHLWYLLWVVPFVALLRLPRLGAAALMAVSVLAGLVAPLDSSLHGAYLAIVLGAMLVAALTPVLLLTRRARRRLERIAAARWLPVEPSGDVATRGQRGSQLVVHGEHPLDRG</sequence>
<accession>A0ABP8W945</accession>
<organism evidence="9 10">
    <name type="scientific">Nocardioides nanhaiensis</name>
    <dbReference type="NCBI Taxonomy" id="1476871"/>
    <lineage>
        <taxon>Bacteria</taxon>
        <taxon>Bacillati</taxon>
        <taxon>Actinomycetota</taxon>
        <taxon>Actinomycetes</taxon>
        <taxon>Propionibacteriales</taxon>
        <taxon>Nocardioidaceae</taxon>
        <taxon>Nocardioides</taxon>
    </lineage>
</organism>
<evidence type="ECO:0000256" key="4">
    <source>
        <dbReference type="ARBA" id="ARBA00022692"/>
    </source>
</evidence>
<feature type="transmembrane region" description="Helical" evidence="8">
    <location>
        <begin position="355"/>
        <end position="375"/>
    </location>
</feature>
<feature type="transmembrane region" description="Helical" evidence="8">
    <location>
        <begin position="445"/>
        <end position="466"/>
    </location>
</feature>